<dbReference type="InterPro" id="IPR010712">
    <property type="entry name" value="Arsenical-R_ArsD"/>
</dbReference>
<dbReference type="Gene3D" id="3.40.30.10">
    <property type="entry name" value="Glutaredoxin"/>
    <property type="match status" value="1"/>
</dbReference>
<dbReference type="RefSeq" id="WP_347436722.1">
    <property type="nucleotide sequence ID" value="NZ_CP089291.1"/>
</dbReference>
<evidence type="ECO:0000313" key="2">
    <source>
        <dbReference type="Proteomes" id="UP000830167"/>
    </source>
</evidence>
<reference evidence="1" key="1">
    <citation type="submission" date="2021-12" db="EMBL/GenBank/DDBJ databases">
        <title>Alicyclobacillaceae gen. nov., sp. nov., isolated from chalcocite enrichment system.</title>
        <authorList>
            <person name="Jiang Z."/>
        </authorList>
    </citation>
    <scope>NUCLEOTIDE SEQUENCE</scope>
    <source>
        <strain evidence="1">MYW30-H2</strain>
    </source>
</reference>
<organism evidence="1 2">
    <name type="scientific">Fodinisporobacter ferrooxydans</name>
    <dbReference type="NCBI Taxonomy" id="2901836"/>
    <lineage>
        <taxon>Bacteria</taxon>
        <taxon>Bacillati</taxon>
        <taxon>Bacillota</taxon>
        <taxon>Bacilli</taxon>
        <taxon>Bacillales</taxon>
        <taxon>Alicyclobacillaceae</taxon>
        <taxon>Fodinisporobacter</taxon>
    </lineage>
</organism>
<name>A0ABY4CIA2_9BACL</name>
<dbReference type="Pfam" id="PF06953">
    <property type="entry name" value="ArsD"/>
    <property type="match status" value="1"/>
</dbReference>
<dbReference type="NCBIfam" id="NF033727">
    <property type="entry name" value="chaperon_ArsD"/>
    <property type="match status" value="1"/>
</dbReference>
<dbReference type="EMBL" id="CP089291">
    <property type="protein sequence ID" value="UOF90029.1"/>
    <property type="molecule type" value="Genomic_DNA"/>
</dbReference>
<keyword evidence="2" id="KW-1185">Reference proteome</keyword>
<protein>
    <submittedName>
        <fullName evidence="1">Arsenite efflux transporter metallochaperone ArsD</fullName>
    </submittedName>
</protein>
<proteinExistence type="predicted"/>
<gene>
    <name evidence="1" type="primary">arsD</name>
    <name evidence="1" type="ORF">LSG31_19515</name>
</gene>
<accession>A0ABY4CIA2</accession>
<sequence>MEIEIFDPEMCCSTGICGPSPDPELIRVGELVETLKNQGHSVQRYMLSRNPQAFSANPKVYQTLLKDGPKALPILVVEGEVRLAGKYPELRDFELPEE</sequence>
<dbReference type="Proteomes" id="UP000830167">
    <property type="component" value="Chromosome"/>
</dbReference>
<evidence type="ECO:0000313" key="1">
    <source>
        <dbReference type="EMBL" id="UOF90029.1"/>
    </source>
</evidence>